<comment type="caution">
    <text evidence="2">The sequence shown here is derived from an EMBL/GenBank/DDBJ whole genome shotgun (WGS) entry which is preliminary data.</text>
</comment>
<organism evidence="2 3">
    <name type="scientific">Symbiodinium natans</name>
    <dbReference type="NCBI Taxonomy" id="878477"/>
    <lineage>
        <taxon>Eukaryota</taxon>
        <taxon>Sar</taxon>
        <taxon>Alveolata</taxon>
        <taxon>Dinophyceae</taxon>
        <taxon>Suessiales</taxon>
        <taxon>Symbiodiniaceae</taxon>
        <taxon>Symbiodinium</taxon>
    </lineage>
</organism>
<evidence type="ECO:0000256" key="1">
    <source>
        <dbReference type="SAM" id="Phobius"/>
    </source>
</evidence>
<name>A0A812RMT8_9DINO</name>
<feature type="transmembrane region" description="Helical" evidence="1">
    <location>
        <begin position="67"/>
        <end position="88"/>
    </location>
</feature>
<reference evidence="2" key="1">
    <citation type="submission" date="2021-02" db="EMBL/GenBank/DDBJ databases">
        <authorList>
            <person name="Dougan E. K."/>
            <person name="Rhodes N."/>
            <person name="Thang M."/>
            <person name="Chan C."/>
        </authorList>
    </citation>
    <scope>NUCLEOTIDE SEQUENCE</scope>
</reference>
<protein>
    <submittedName>
        <fullName evidence="2">Uncharacterized protein</fullName>
    </submittedName>
</protein>
<dbReference type="AlphaFoldDB" id="A0A812RMT8"/>
<dbReference type="EMBL" id="CAJNDS010002352">
    <property type="protein sequence ID" value="CAE7445763.1"/>
    <property type="molecule type" value="Genomic_DNA"/>
</dbReference>
<dbReference type="Proteomes" id="UP000604046">
    <property type="component" value="Unassembled WGS sequence"/>
</dbReference>
<feature type="transmembrane region" description="Helical" evidence="1">
    <location>
        <begin position="94"/>
        <end position="116"/>
    </location>
</feature>
<keyword evidence="1" id="KW-0812">Transmembrane</keyword>
<sequence length="550" mass="60209">MAFTTFVRLWVISETAQHLHDPFLAPNIWWMYAQAPLFAAAFIYPSKLTTVLALASRWAMYCVKAPFIWDSCIWAMFTDAAFIGATLLYETKDAVYACADVIRVQMALFYIGAGFWKINEAFLDPRVSCASVYVASLLSFLPEHLLRLIPGGLGPLLAYAPHVTIAGEMALGICLLAPSSTARHAGILLSALLHYSIAITPFPNQVPSFGIICITRLFFVNPDAWVAACQEGLALPQTAAGTAMRVFLGTLVAGSVRFTSMPGFFIDGCIPLQTALCFLGARAVTIACPPKAFKGSSGVRQAVLRMGGSILLVATLCYVFLFQVLGLMDISAVSPFSTIRQHGGSNHLFMPTSLLQQWDSTSHLDKFGGGIVRVTACTSDYMNAMYPANCTDDLPERVVVLLKEAGHIAQQFSPTVNLMLGPEIRAHIPHWQPTSGDPFPSYTVPALQLRRMVAEARATNEAFTLEYEHLPGRVGDEAWRHSAVATWVRLEEDGKGGRHCHARQDVNAPWAACSQEELVMQPAPEGWLMKIMVFFPYPIIPGLDVLPCMD</sequence>
<evidence type="ECO:0000313" key="3">
    <source>
        <dbReference type="Proteomes" id="UP000604046"/>
    </source>
</evidence>
<gene>
    <name evidence="2" type="ORF">SNAT2548_LOCUS24280</name>
</gene>
<proteinExistence type="predicted"/>
<feature type="transmembrane region" description="Helical" evidence="1">
    <location>
        <begin position="310"/>
        <end position="328"/>
    </location>
</feature>
<evidence type="ECO:0000313" key="2">
    <source>
        <dbReference type="EMBL" id="CAE7445763.1"/>
    </source>
</evidence>
<keyword evidence="1" id="KW-1133">Transmembrane helix</keyword>
<dbReference type="OrthoDB" id="419247at2759"/>
<feature type="transmembrane region" description="Helical" evidence="1">
    <location>
        <begin position="29"/>
        <end position="55"/>
    </location>
</feature>
<keyword evidence="1" id="KW-0472">Membrane</keyword>
<keyword evidence="3" id="KW-1185">Reference proteome</keyword>
<accession>A0A812RMT8</accession>